<evidence type="ECO:0000313" key="2">
    <source>
        <dbReference type="Proteomes" id="UP001056291"/>
    </source>
</evidence>
<dbReference type="EMBL" id="CP098747">
    <property type="protein sequence ID" value="USG60486.1"/>
    <property type="molecule type" value="Genomic_DNA"/>
</dbReference>
<sequence length="117" mass="12502">MTVKAICGLGLGIAVSVGMIAVDALADNRGSDWRVTGCAGVVEEELTSLKLGILDVDKVRYIVQSSDSFESDAGESLEGWVSFKNCKGNLVVKLSQTCQIDTLYTTGDCEIEDISDY</sequence>
<dbReference type="RefSeq" id="WP_251933367.1">
    <property type="nucleotide sequence ID" value="NZ_CP098747.1"/>
</dbReference>
<protein>
    <recommendedName>
        <fullName evidence="3">DUF5666 domain-containing protein</fullName>
    </recommendedName>
</protein>
<evidence type="ECO:0000313" key="1">
    <source>
        <dbReference type="EMBL" id="USG60486.1"/>
    </source>
</evidence>
<evidence type="ECO:0008006" key="3">
    <source>
        <dbReference type="Google" id="ProtNLM"/>
    </source>
</evidence>
<organism evidence="1 2">
    <name type="scientific">Sneathiella marina</name>
    <dbReference type="NCBI Taxonomy" id="2950108"/>
    <lineage>
        <taxon>Bacteria</taxon>
        <taxon>Pseudomonadati</taxon>
        <taxon>Pseudomonadota</taxon>
        <taxon>Alphaproteobacteria</taxon>
        <taxon>Sneathiellales</taxon>
        <taxon>Sneathiellaceae</taxon>
        <taxon>Sneathiella</taxon>
    </lineage>
</organism>
<reference evidence="1" key="1">
    <citation type="submission" date="2022-06" db="EMBL/GenBank/DDBJ databases">
        <title>Sneathiella actinostolidae sp. nov., isolated from a sea anemonein the Western Pacific Ocean.</title>
        <authorList>
            <person name="Wei M.J."/>
        </authorList>
    </citation>
    <scope>NUCLEOTIDE SEQUENCE</scope>
    <source>
        <strain evidence="1">PHK-P5</strain>
    </source>
</reference>
<accession>A0ABY4VZX7</accession>
<gene>
    <name evidence="1" type="ORF">NBZ79_15070</name>
</gene>
<keyword evidence="2" id="KW-1185">Reference proteome</keyword>
<proteinExistence type="predicted"/>
<name>A0ABY4VZX7_9PROT</name>
<dbReference type="Proteomes" id="UP001056291">
    <property type="component" value="Chromosome"/>
</dbReference>